<dbReference type="Gene3D" id="2.60.120.10">
    <property type="entry name" value="Jelly Rolls"/>
    <property type="match status" value="1"/>
</dbReference>
<dbReference type="InterPro" id="IPR052535">
    <property type="entry name" value="Bacilysin_H2HPP_isomerase"/>
</dbReference>
<dbReference type="Proteomes" id="UP000193963">
    <property type="component" value="Unassembled WGS sequence"/>
</dbReference>
<keyword evidence="3" id="KW-1185">Reference proteome</keyword>
<proteinExistence type="predicted"/>
<dbReference type="PANTHER" id="PTHR40112:SF1">
    <property type="entry name" value="H2HPP ISOMERASE"/>
    <property type="match status" value="1"/>
</dbReference>
<dbReference type="EMBL" id="FWFN01000004">
    <property type="protein sequence ID" value="SLN46822.1"/>
    <property type="molecule type" value="Genomic_DNA"/>
</dbReference>
<dbReference type="Pfam" id="PF07883">
    <property type="entry name" value="Cupin_2"/>
    <property type="match status" value="1"/>
</dbReference>
<dbReference type="AlphaFoldDB" id="A0A1X6ZC31"/>
<feature type="domain" description="Cupin type-2" evidence="1">
    <location>
        <begin position="32"/>
        <end position="99"/>
    </location>
</feature>
<dbReference type="PANTHER" id="PTHR40112">
    <property type="entry name" value="H2HPP ISOMERASE"/>
    <property type="match status" value="1"/>
</dbReference>
<evidence type="ECO:0000259" key="1">
    <source>
        <dbReference type="Pfam" id="PF07883"/>
    </source>
</evidence>
<dbReference type="InterPro" id="IPR013096">
    <property type="entry name" value="Cupin_2"/>
</dbReference>
<accession>A0A1X6ZC31</accession>
<dbReference type="InterPro" id="IPR011051">
    <property type="entry name" value="RmlC_Cupin_sf"/>
</dbReference>
<protein>
    <submittedName>
        <fullName evidence="2">Cupin domain protein</fullName>
    </submittedName>
</protein>
<gene>
    <name evidence="2" type="ORF">PSM7751_02184</name>
</gene>
<dbReference type="RefSeq" id="WP_085888245.1">
    <property type="nucleotide sequence ID" value="NZ_FWFN01000004.1"/>
</dbReference>
<evidence type="ECO:0000313" key="3">
    <source>
        <dbReference type="Proteomes" id="UP000193963"/>
    </source>
</evidence>
<dbReference type="InterPro" id="IPR014710">
    <property type="entry name" value="RmlC-like_jellyroll"/>
</dbReference>
<reference evidence="2 3" key="1">
    <citation type="submission" date="2017-03" db="EMBL/GenBank/DDBJ databases">
        <authorList>
            <person name="Afonso C.L."/>
            <person name="Miller P.J."/>
            <person name="Scott M.A."/>
            <person name="Spackman E."/>
            <person name="Goraichik I."/>
            <person name="Dimitrov K.M."/>
            <person name="Suarez D.L."/>
            <person name="Swayne D.E."/>
        </authorList>
    </citation>
    <scope>NUCLEOTIDE SEQUENCE [LARGE SCALE GENOMIC DNA]</scope>
    <source>
        <strain evidence="2 3">CECT 7751</strain>
    </source>
</reference>
<sequence>MISSQTAEHYKWGEDCDGWILASGSDLLIIEERMPANTKEVRHYHAKAQQFFYVLSGSLTMELDGVTQTVPARSGINIPANAPHQARNDSESEVVFLVISAPTSRGDRHDAPFA</sequence>
<name>A0A1X6ZC31_9RHOB</name>
<dbReference type="OrthoDB" id="9810191at2"/>
<dbReference type="SUPFAM" id="SSF51182">
    <property type="entry name" value="RmlC-like cupins"/>
    <property type="match status" value="1"/>
</dbReference>
<organism evidence="2 3">
    <name type="scientific">Pseudooceanicola marinus</name>
    <dbReference type="NCBI Taxonomy" id="396013"/>
    <lineage>
        <taxon>Bacteria</taxon>
        <taxon>Pseudomonadati</taxon>
        <taxon>Pseudomonadota</taxon>
        <taxon>Alphaproteobacteria</taxon>
        <taxon>Rhodobacterales</taxon>
        <taxon>Paracoccaceae</taxon>
        <taxon>Pseudooceanicola</taxon>
    </lineage>
</organism>
<evidence type="ECO:0000313" key="2">
    <source>
        <dbReference type="EMBL" id="SLN46822.1"/>
    </source>
</evidence>